<proteinExistence type="predicted"/>
<organism evidence="1 2">
    <name type="scientific">Parabacteroides gordonii MS-1 = DSM 23371</name>
    <dbReference type="NCBI Taxonomy" id="1203610"/>
    <lineage>
        <taxon>Bacteria</taxon>
        <taxon>Pseudomonadati</taxon>
        <taxon>Bacteroidota</taxon>
        <taxon>Bacteroidia</taxon>
        <taxon>Bacteroidales</taxon>
        <taxon>Tannerellaceae</taxon>
        <taxon>Parabacteroides</taxon>
    </lineage>
</organism>
<sequence length="93" mass="10870">MEKYVTILHQYPPQSRTYTDRDGQSKIFHTRGFHLTDGIDEFYAEIQGEGALSAGEFDPNMTHRVQCFLRARRYTDKNGAERFDNQIIITKLI</sequence>
<comment type="caution">
    <text evidence="1">The sequence shown here is derived from an EMBL/GenBank/DDBJ whole genome shotgun (WGS) entry which is preliminary data.</text>
</comment>
<name>A0A0F5IQC0_9BACT</name>
<evidence type="ECO:0000313" key="2">
    <source>
        <dbReference type="Proteomes" id="UP000033035"/>
    </source>
</evidence>
<dbReference type="AlphaFoldDB" id="A0A0F5IQC0"/>
<dbReference type="STRING" id="1203610.HMPREF1536_05164"/>
<accession>A0A0F5IQC0</accession>
<keyword evidence="2" id="KW-1185">Reference proteome</keyword>
<gene>
    <name evidence="1" type="ORF">HMPREF1536_05164</name>
</gene>
<dbReference type="Proteomes" id="UP000033035">
    <property type="component" value="Unassembled WGS sequence"/>
</dbReference>
<dbReference type="EMBL" id="AQHW01000029">
    <property type="protein sequence ID" value="KKB47520.1"/>
    <property type="molecule type" value="Genomic_DNA"/>
</dbReference>
<dbReference type="RefSeq" id="WP_028727985.1">
    <property type="nucleotide sequence ID" value="NZ_AUAE01000025.1"/>
</dbReference>
<dbReference type="HOGENOM" id="CLU_183029_0_0_10"/>
<dbReference type="PATRIC" id="fig|1203610.3.peg.5278"/>
<reference evidence="1 2" key="1">
    <citation type="submission" date="2013-04" db="EMBL/GenBank/DDBJ databases">
        <title>The Genome Sequence of Parabacteroides gordonii DSM 23371.</title>
        <authorList>
            <consortium name="The Broad Institute Genomics Platform"/>
            <person name="Earl A."/>
            <person name="Ward D."/>
            <person name="Feldgarden M."/>
            <person name="Gevers D."/>
            <person name="Martens E."/>
            <person name="Sakamoto M."/>
            <person name="Benno Y."/>
            <person name="Suzuki N."/>
            <person name="Matsunaga N."/>
            <person name="Koshihara K."/>
            <person name="Seki M."/>
            <person name="Komiya H."/>
            <person name="Walker B."/>
            <person name="Young S."/>
            <person name="Zeng Q."/>
            <person name="Gargeya S."/>
            <person name="Fitzgerald M."/>
            <person name="Haas B."/>
            <person name="Abouelleil A."/>
            <person name="Allen A.W."/>
            <person name="Alvarado L."/>
            <person name="Arachchi H.M."/>
            <person name="Berlin A.M."/>
            <person name="Chapman S.B."/>
            <person name="Gainer-Dewar J."/>
            <person name="Goldberg J."/>
            <person name="Griggs A."/>
            <person name="Gujja S."/>
            <person name="Hansen M."/>
            <person name="Howarth C."/>
            <person name="Imamovic A."/>
            <person name="Ireland A."/>
            <person name="Larimer J."/>
            <person name="McCowan C."/>
            <person name="Murphy C."/>
            <person name="Pearson M."/>
            <person name="Poon T.W."/>
            <person name="Priest M."/>
            <person name="Roberts A."/>
            <person name="Saif S."/>
            <person name="Shea T."/>
            <person name="Sisk P."/>
            <person name="Sykes S."/>
            <person name="Wortman J."/>
            <person name="Nusbaum C."/>
            <person name="Birren B."/>
        </authorList>
    </citation>
    <scope>NUCLEOTIDE SEQUENCE [LARGE SCALE GENOMIC DNA]</scope>
    <source>
        <strain evidence="1 2">MS-1</strain>
    </source>
</reference>
<protein>
    <submittedName>
        <fullName evidence="1">Uncharacterized protein</fullName>
    </submittedName>
</protein>
<evidence type="ECO:0000313" key="1">
    <source>
        <dbReference type="EMBL" id="KKB47520.1"/>
    </source>
</evidence>